<dbReference type="WBParaSite" id="TMUE_3000014273.1">
    <property type="protein sequence ID" value="TMUE_3000014273.1"/>
    <property type="gene ID" value="WBGene00291658"/>
</dbReference>
<keyword evidence="2" id="KW-1185">Reference proteome</keyword>
<evidence type="ECO:0000313" key="2">
    <source>
        <dbReference type="Proteomes" id="UP000046395"/>
    </source>
</evidence>
<dbReference type="Proteomes" id="UP000046395">
    <property type="component" value="Unassembled WGS sequence"/>
</dbReference>
<evidence type="ECO:0000256" key="1">
    <source>
        <dbReference type="SAM" id="MobiDB-lite"/>
    </source>
</evidence>
<name>A0A5S6R4A2_TRIMR</name>
<organism evidence="2 3">
    <name type="scientific">Trichuris muris</name>
    <name type="common">Mouse whipworm</name>
    <dbReference type="NCBI Taxonomy" id="70415"/>
    <lineage>
        <taxon>Eukaryota</taxon>
        <taxon>Metazoa</taxon>
        <taxon>Ecdysozoa</taxon>
        <taxon>Nematoda</taxon>
        <taxon>Enoplea</taxon>
        <taxon>Dorylaimia</taxon>
        <taxon>Trichinellida</taxon>
        <taxon>Trichuridae</taxon>
        <taxon>Trichuris</taxon>
    </lineage>
</organism>
<evidence type="ECO:0000313" key="3">
    <source>
        <dbReference type="WBParaSite" id="TMUE_3000014273.1"/>
    </source>
</evidence>
<sequence length="201" mass="22423">MRAKSRVETAANLWQRNAGVPSRETPFRSSSPTKNAIGISESFNSRQLRHFCHSPVPPVESSQIVFAPRISSLNFPAKTTRPRCQRELLALTFRQSACAFSIPYVLTVKVVLYRGLRNIAARPKRACNRRRRLPPLPLWAAATGAFVCNNSPIRDATFESSSRAPNCSPKDRKSDPQVKFVSSDLRLRRSSAICKVVTGRA</sequence>
<accession>A0A5S6R4A2</accession>
<protein>
    <submittedName>
        <fullName evidence="3">Uncharacterized protein</fullName>
    </submittedName>
</protein>
<proteinExistence type="predicted"/>
<dbReference type="AlphaFoldDB" id="A0A5S6R4A2"/>
<feature type="region of interest" description="Disordered" evidence="1">
    <location>
        <begin position="159"/>
        <end position="179"/>
    </location>
</feature>
<reference evidence="3" key="1">
    <citation type="submission" date="2019-12" db="UniProtKB">
        <authorList>
            <consortium name="WormBaseParasite"/>
        </authorList>
    </citation>
    <scope>IDENTIFICATION</scope>
</reference>